<accession>A0A8K0WC37</accession>
<keyword evidence="6" id="KW-1185">Reference proteome</keyword>
<evidence type="ECO:0000259" key="4">
    <source>
        <dbReference type="PROSITE" id="PS51349"/>
    </source>
</evidence>
<protein>
    <submittedName>
        <fullName evidence="5">FMN-dependent dehydrogenase-domain-containing protein</fullName>
    </submittedName>
</protein>
<evidence type="ECO:0000256" key="2">
    <source>
        <dbReference type="ARBA" id="ARBA00023002"/>
    </source>
</evidence>
<feature type="compositionally biased region" description="Basic residues" evidence="3">
    <location>
        <begin position="299"/>
        <end position="314"/>
    </location>
</feature>
<dbReference type="SUPFAM" id="SSF55856">
    <property type="entry name" value="Cytochrome b5-like heme/steroid binding domain"/>
    <property type="match status" value="1"/>
</dbReference>
<dbReference type="SUPFAM" id="SSF51395">
    <property type="entry name" value="FMN-linked oxidoreductases"/>
    <property type="match status" value="1"/>
</dbReference>
<dbReference type="AlphaFoldDB" id="A0A8K0WC37"/>
<dbReference type="InterPro" id="IPR037396">
    <property type="entry name" value="FMN_HAD"/>
</dbReference>
<evidence type="ECO:0000313" key="5">
    <source>
        <dbReference type="EMBL" id="KAH7245003.1"/>
    </source>
</evidence>
<reference evidence="5" key="1">
    <citation type="journal article" date="2021" name="Nat. Commun.">
        <title>Genetic determinants of endophytism in the Arabidopsis root mycobiome.</title>
        <authorList>
            <person name="Mesny F."/>
            <person name="Miyauchi S."/>
            <person name="Thiergart T."/>
            <person name="Pickel B."/>
            <person name="Atanasova L."/>
            <person name="Karlsson M."/>
            <person name="Huettel B."/>
            <person name="Barry K.W."/>
            <person name="Haridas S."/>
            <person name="Chen C."/>
            <person name="Bauer D."/>
            <person name="Andreopoulos W."/>
            <person name="Pangilinan J."/>
            <person name="LaButti K."/>
            <person name="Riley R."/>
            <person name="Lipzen A."/>
            <person name="Clum A."/>
            <person name="Drula E."/>
            <person name="Henrissat B."/>
            <person name="Kohler A."/>
            <person name="Grigoriev I.V."/>
            <person name="Martin F.M."/>
            <person name="Hacquard S."/>
        </authorList>
    </citation>
    <scope>NUCLEOTIDE SEQUENCE</scope>
    <source>
        <strain evidence="5">MPI-SDFR-AT-0068</strain>
    </source>
</reference>
<evidence type="ECO:0000313" key="6">
    <source>
        <dbReference type="Proteomes" id="UP000813427"/>
    </source>
</evidence>
<dbReference type="Pfam" id="PF01070">
    <property type="entry name" value="FMN_dh"/>
    <property type="match status" value="1"/>
</dbReference>
<dbReference type="GO" id="GO:0016491">
    <property type="term" value="F:oxidoreductase activity"/>
    <property type="evidence" value="ECO:0007669"/>
    <property type="project" value="UniProtKB-KW"/>
</dbReference>
<keyword evidence="2" id="KW-0560">Oxidoreductase</keyword>
<proteinExistence type="predicted"/>
<dbReference type="Gene3D" id="3.10.120.10">
    <property type="entry name" value="Cytochrome b5-like heme/steroid binding domain"/>
    <property type="match status" value="1"/>
</dbReference>
<organism evidence="5 6">
    <name type="scientific">Fusarium tricinctum</name>
    <dbReference type="NCBI Taxonomy" id="61284"/>
    <lineage>
        <taxon>Eukaryota</taxon>
        <taxon>Fungi</taxon>
        <taxon>Dikarya</taxon>
        <taxon>Ascomycota</taxon>
        <taxon>Pezizomycotina</taxon>
        <taxon>Sordariomycetes</taxon>
        <taxon>Hypocreomycetidae</taxon>
        <taxon>Hypocreales</taxon>
        <taxon>Nectriaceae</taxon>
        <taxon>Fusarium</taxon>
        <taxon>Fusarium tricinctum species complex</taxon>
    </lineage>
</organism>
<comment type="cofactor">
    <cofactor evidence="1">
        <name>FMN</name>
        <dbReference type="ChEBI" id="CHEBI:58210"/>
    </cofactor>
</comment>
<dbReference type="InterPro" id="IPR000262">
    <property type="entry name" value="FMN-dep_DH"/>
</dbReference>
<dbReference type="EMBL" id="JAGPXF010000004">
    <property type="protein sequence ID" value="KAH7245003.1"/>
    <property type="molecule type" value="Genomic_DNA"/>
</dbReference>
<dbReference type="InterPro" id="IPR013785">
    <property type="entry name" value="Aldolase_TIM"/>
</dbReference>
<evidence type="ECO:0000256" key="1">
    <source>
        <dbReference type="ARBA" id="ARBA00001917"/>
    </source>
</evidence>
<name>A0A8K0WC37_9HYPO</name>
<sequence>MAAWDYVPSLPSQLRLNRTFFLPGILGILVCSRDAMLGDSDKSRHINYPSDVTGFAVSHPGGESIIREYFRRDASNPYNVIHRAGLIAKFLGEKKIRQLIKEDLPEKEDISTIGYEGLPPLDSIINLYDFQDVATQALTERALAYVSGASNDCLTITANANWFRRIFLCPRILRNVKHYNTSISIFGAKFNIPVFNTPASLVKLVHPDGEVAIARATAAMGTTIIIPTISSYSTEEIVNALPEGHPFFFQLYVNPNRSITRSLLKDIRQLKPRAIIVTADLPVFSKREANKRYEAKAANHARKGNNSSNRRKQARSAAQTIASNLKWKDLEWIKEVTGLPIVVKGIQCARDAKLALDHGCEGIYISNHGGRAADTASPSILTLLEIRKKNPEVLKAMQVFIDGGVRRSSDILKAIYLGARGVYLGRPFFHAAVYGQDGIEHALEIIRDKLRTAMQLVGITNLSEASPDLLNTKYLDRYAEDDGYLIYREVLQSKMQATRRNRQVTGVNCSHRTFHEYRFRGLNARSDGNPEVLSDLAGGEIIARQNPENGSIPGRLPNSFWSRRKLKKELWPLNGYQTLFHGPPPSRSPGSLLPTMYISIS</sequence>
<comment type="caution">
    <text evidence="5">The sequence shown here is derived from an EMBL/GenBank/DDBJ whole genome shotgun (WGS) entry which is preliminary data.</text>
</comment>
<dbReference type="OrthoDB" id="1925334at2759"/>
<feature type="region of interest" description="Disordered" evidence="3">
    <location>
        <begin position="295"/>
        <end position="315"/>
    </location>
</feature>
<dbReference type="PROSITE" id="PS51349">
    <property type="entry name" value="FMN_HYDROXY_ACID_DH_2"/>
    <property type="match status" value="1"/>
</dbReference>
<gene>
    <name evidence="5" type="ORF">BKA59DRAFT_526414</name>
</gene>
<dbReference type="Gene3D" id="3.20.20.70">
    <property type="entry name" value="Aldolase class I"/>
    <property type="match status" value="1"/>
</dbReference>
<dbReference type="PANTHER" id="PTHR10578">
    <property type="entry name" value="S -2-HYDROXY-ACID OXIDASE-RELATED"/>
    <property type="match status" value="1"/>
</dbReference>
<dbReference type="PANTHER" id="PTHR10578:SF104">
    <property type="entry name" value="CYTOCHROME B2, MITOCHONDRIAL-RELATED"/>
    <property type="match status" value="1"/>
</dbReference>
<feature type="domain" description="FMN hydroxy acid dehydrogenase" evidence="4">
    <location>
        <begin position="119"/>
        <end position="475"/>
    </location>
</feature>
<dbReference type="Proteomes" id="UP000813427">
    <property type="component" value="Unassembled WGS sequence"/>
</dbReference>
<dbReference type="InterPro" id="IPR036400">
    <property type="entry name" value="Cyt_B5-like_heme/steroid_sf"/>
</dbReference>
<evidence type="ECO:0000256" key="3">
    <source>
        <dbReference type="SAM" id="MobiDB-lite"/>
    </source>
</evidence>